<keyword evidence="12" id="KW-0694">RNA-binding</keyword>
<evidence type="ECO:0000256" key="18">
    <source>
        <dbReference type="PROSITE-ProRule" id="PRU00192"/>
    </source>
</evidence>
<evidence type="ECO:0000313" key="25">
    <source>
        <dbReference type="Proteomes" id="UP001211065"/>
    </source>
</evidence>
<evidence type="ECO:0000259" key="21">
    <source>
        <dbReference type="PROSITE" id="PS50002"/>
    </source>
</evidence>
<dbReference type="GO" id="GO:0003743">
    <property type="term" value="F:translation initiation factor activity"/>
    <property type="evidence" value="ECO:0007669"/>
    <property type="project" value="UniProtKB-KW"/>
</dbReference>
<feature type="compositionally biased region" description="Polar residues" evidence="20">
    <location>
        <begin position="1104"/>
        <end position="1113"/>
    </location>
</feature>
<dbReference type="InterPro" id="IPR003307">
    <property type="entry name" value="W2_domain"/>
</dbReference>
<evidence type="ECO:0000256" key="16">
    <source>
        <dbReference type="ARBA" id="ARBA00040449"/>
    </source>
</evidence>
<feature type="compositionally biased region" description="Basic and acidic residues" evidence="20">
    <location>
        <begin position="1891"/>
        <end position="1912"/>
    </location>
</feature>
<feature type="domain" description="SH3" evidence="21">
    <location>
        <begin position="605"/>
        <end position="666"/>
    </location>
</feature>
<keyword evidence="14" id="KW-0007">Acetylation</keyword>
<feature type="region of interest" description="Disordered" evidence="20">
    <location>
        <begin position="1137"/>
        <end position="1166"/>
    </location>
</feature>
<keyword evidence="25" id="KW-1185">Reference proteome</keyword>
<sequence length="2447" mass="273455">MAGFDDKSLDQHQILKQIKYQQQQQISKIKEKAETDYELLENLREYLKRRQEIEHTYGQCFEFGNKYLLELHTTYDELDKSRALYEKSAKEAFSSKKTYDKTLEKPNSGLNALRNMVSSTDPEERIEKLKSKWKAAERKLTDARNSYIIAVDAGNCQQNLYYSNDLNNLMKKQDGFLFDIASTSLIKYNELQEQNLESLNTAISELFKTVDGLTQQSESEIFVQENSRIFLNPPKFEFFQCESDFEDKIIVDEVTKVLLGQRLYSLQSRLEEVNAVFQKKEQELLGVRNSIEGFLKNPVFSGTGSNPLDQNTELENDLDIARLQSIKLDTQVKMLLNAGGINFDYQVSKIFILVEPLKPSYVSPYVASAVSKKTAIVLFDYDATASVELTIRDGETLEILEKEIDGWIKVKGRNGEGMVPGNYIDIQGTPVPSPAPSLSRSSLYRSSTSASARNSTSSPTRGPKTNNLTVLQAVYDYNGSDEGELSFKAGDAIEISEAGEVSNDAWWEGKNRKTGKSGSFPLAFTQGWEVLMNNNNYSSTSRFSSFSEVGRNSTVSARSSSDLGRGSTVGRGSFDTDLGRGSSVGRINDVGRGSTFGRSTYHSGVKLDQVKALYDYDPTCSDELRLTVGDIITITSKNTGSDSWWEGESSKGKGQFPANYVIEYNPGNINDSNEFKQNISNVNNLHSSTSNLATSNNLANIKDIHSNKLGSINDFKNLNKNIKNLNTKENQQSLQSLNSSAQSLNTDRNQEYINKVYAGGSPKNSVANLASVLSGSIKSNSFGKNNAGLTQKVKALYDYSAAGSDELSFFEGDVITVLKNDDKDCFMMASSGEKKSSYAQISKSSSITSIKNNQQLQNPLTNSIASVTKKTKSVEVPTTIQNANKGQWAIVAKNQSQPVTSNTPLEQQQQQQRPTQTNGAPQSTQYSTSGVKMPNRGGPHVSKKQSNFNFRTPDDSLSVKQNKPSIQQSNNVKGTAAVVNGNTTIQPKVVSSNLKVSPSAPVFGSIVSDASVSAAFIQSPKPLSARAQQLQPQFNNIERVKSAPPTNQSSTATNTPPKFNSASFNNNNNNSAVPSVVINNEKQSNVTVPSVLEGQPQRKASIASMASVTSNDGKSAHHNPQHIPVQHQQFAVPAPHVYQQGQHPGPHQYRPRPPMPNPSSSQQYNKYPIKTQPHQQQNYPQGGFQFPQYAGYQYPQTFDPATQYGFPQQQYGYPATPGYVMPLPRPAAPPPSTPAFQRSSNTTAASPITPGASKAIKILHPDTKQEVKINKVMAVVSQTPKTSKSVEGVSPSTGTTEKESLTSEIATPAPKNVIVLKNPATGEIISNKIQNVNSNEKKLAEEAAAAKKLKEEEEEEEKKLKEQEETAAAAAAAALIEKLALEKKEAEEKKIAEEEAKNKLELEEKLAEEERLLKEKEAEKLAQISLQENISSPIVTPKRVASPELEDGEIIAKKCVTIKNSENINYPDDVSNPNITEGKPYKYEKAFVLAVRDYVKKGSHKPEGMIDIHTLISGEPQQMHRTNSNRAGSSRGHHQNQGASLRGHPHQNPSYPQMQRMGSTGIGPRGNIGKTPSQMSMGRGRHGRQGSNRGSQINTMVPINRPPPIPIEIVKPLVRSSSAWVPKSVLAAMNKDIPKTPEMIQQEIGKKVMSILNKLAPEKFDTLSDQILHIGIDNEEILKIVIDKIFDKALTEAFFSAMYAQMCKKLSDNLPEIQDWISLEQKNNIFRRMLLNKCQQEFEQGNKWTAEEAKAREEKKRAAEMTAEEREEFLLNEEKRIKGKIRSLGNLTFVGELFKLSMLTEKIMHSIINQLLKDPQEEDIESLSKLVATVGKSLDHPRATDIMNSYFNRISTLSKSEQFPSRIRFMLKDLIDLRRAGWKDRNAPTGPKTLAEIRKDTENKQKEKELEREKRGSVRPSIPQNFSQQNRNDRGSGNRSKNMGNNPPIDFRTSNDGWSTVTRAGGQEDSNFNNASRLQQNNLMRERNPSFGRSNKTGRSNSPAKSALQINSNFYRKDEKESKPKASNIYDLLSTGPSEQKSSNEEIKTSPSVKLLKKLTAEEIKNKIPSCIKEWFGVFDKQEVALSLKEIGPDNEVKFLTELYKEACQQKLDHITRTVDLIRGLLKDSIIGPQNLKQAVDAFIEYAVEEDLFSEYPLTVSLVGATFGNALLDDQLLFNDVLDSLSNINDGRNPESSKVFVKLYNQFKSEKNTEEDIADMFGGFNLKDLWGDDNKPDEETFNTFLEKNKGLDFFLEQEEGNNEEVETEDEFLELGKILEDGFCNDLPAKEIIDNVTNTLDESTINSSEFIAELTKNLMKYFTSQTIFKDNIQKATEPTRETFIQYEELLKKLGIPILKNFLNQSELDEERIEKKFKILNAIISFCKSKKFPTKLLEDFFRLLNNFELIEEEEFLEFKSLNKDNKDLKIYLNNWYKSLENSYGSENDDENDD</sequence>
<dbReference type="Gene3D" id="1.20.1270.60">
    <property type="entry name" value="Arfaptin homology (AH) domain/BAR domain"/>
    <property type="match status" value="1"/>
</dbReference>
<dbReference type="InterPro" id="IPR036028">
    <property type="entry name" value="SH3-like_dom_sf"/>
</dbReference>
<feature type="domain" description="SH3" evidence="21">
    <location>
        <begin position="466"/>
        <end position="530"/>
    </location>
</feature>
<keyword evidence="5" id="KW-0963">Cytoplasm</keyword>
<feature type="region of interest" description="Disordered" evidence="20">
    <location>
        <begin position="1228"/>
        <end position="1252"/>
    </location>
</feature>
<dbReference type="GO" id="GO:0010494">
    <property type="term" value="C:cytoplasmic stress granule"/>
    <property type="evidence" value="ECO:0007669"/>
    <property type="project" value="UniProtKB-ARBA"/>
</dbReference>
<protein>
    <recommendedName>
        <fullName evidence="16">Eukaryotic translation initiation factor 4 gamma 2</fullName>
    </recommendedName>
</protein>
<dbReference type="GO" id="GO:0003729">
    <property type="term" value="F:mRNA binding"/>
    <property type="evidence" value="ECO:0007669"/>
    <property type="project" value="TreeGrafter"/>
</dbReference>
<feature type="compositionally biased region" description="Low complexity" evidence="20">
    <location>
        <begin position="436"/>
        <end position="458"/>
    </location>
</feature>
<feature type="domain" description="W2" evidence="22">
    <location>
        <begin position="2260"/>
        <end position="2443"/>
    </location>
</feature>
<feature type="compositionally biased region" description="Polar residues" evidence="20">
    <location>
        <begin position="1547"/>
        <end position="1558"/>
    </location>
</feature>
<reference evidence="24" key="1">
    <citation type="submission" date="2020-05" db="EMBL/GenBank/DDBJ databases">
        <title>Phylogenomic resolution of chytrid fungi.</title>
        <authorList>
            <person name="Stajich J.E."/>
            <person name="Amses K."/>
            <person name="Simmons R."/>
            <person name="Seto K."/>
            <person name="Myers J."/>
            <person name="Bonds A."/>
            <person name="Quandt C.A."/>
            <person name="Barry K."/>
            <person name="Liu P."/>
            <person name="Grigoriev I."/>
            <person name="Longcore J.E."/>
            <person name="James T.Y."/>
        </authorList>
    </citation>
    <scope>NUCLEOTIDE SEQUENCE</scope>
    <source>
        <strain evidence="24">JEL0476</strain>
    </source>
</reference>
<keyword evidence="6" id="KW-0678">Repressor</keyword>
<evidence type="ECO:0000256" key="7">
    <source>
        <dbReference type="ARBA" id="ARBA00022499"/>
    </source>
</evidence>
<evidence type="ECO:0000256" key="14">
    <source>
        <dbReference type="ARBA" id="ARBA00022990"/>
    </source>
</evidence>
<dbReference type="SMART" id="SM00543">
    <property type="entry name" value="MIF4G"/>
    <property type="match status" value="1"/>
</dbReference>
<feature type="compositionally biased region" description="Polar residues" evidence="20">
    <location>
        <begin position="897"/>
        <end position="906"/>
    </location>
</feature>
<dbReference type="InterPro" id="IPR003890">
    <property type="entry name" value="MIF4G-like_typ-3"/>
</dbReference>
<gene>
    <name evidence="24" type="primary">EIF4G3</name>
    <name evidence="24" type="ORF">HK099_004845</name>
</gene>
<dbReference type="PANTHER" id="PTHR23253">
    <property type="entry name" value="EUKARYOTIC TRANSLATION INITIATION FACTOR 4 GAMMA"/>
    <property type="match status" value="1"/>
</dbReference>
<comment type="subcellular location">
    <subcellularLocation>
        <location evidence="1">Cytoplasm</location>
    </subcellularLocation>
</comment>
<dbReference type="Proteomes" id="UP001211065">
    <property type="component" value="Unassembled WGS sequence"/>
</dbReference>
<keyword evidence="4" id="KW-0488">Methylation</keyword>
<dbReference type="PROSITE" id="PS51366">
    <property type="entry name" value="MI"/>
    <property type="match status" value="1"/>
</dbReference>
<feature type="compositionally biased region" description="Basic and acidic residues" evidence="20">
    <location>
        <begin position="2011"/>
        <end position="2020"/>
    </location>
</feature>
<evidence type="ECO:0000256" key="13">
    <source>
        <dbReference type="ARBA" id="ARBA00022917"/>
    </source>
</evidence>
<keyword evidence="19" id="KW-0175">Coiled coil</keyword>
<accession>A0AAD5XXY7</accession>
<feature type="compositionally biased region" description="Polar residues" evidence="20">
    <location>
        <begin position="1280"/>
        <end position="1295"/>
    </location>
</feature>
<proteinExistence type="inferred from homology"/>
<feature type="region of interest" description="Disordered" evidence="20">
    <location>
        <begin position="1514"/>
        <end position="1599"/>
    </location>
</feature>
<feature type="domain" description="SH3" evidence="21">
    <location>
        <begin position="788"/>
        <end position="852"/>
    </location>
</feature>
<feature type="compositionally biased region" description="Polar residues" evidence="20">
    <location>
        <begin position="1948"/>
        <end position="1979"/>
    </location>
</feature>
<feature type="compositionally biased region" description="Low complexity" evidence="20">
    <location>
        <begin position="1059"/>
        <end position="1073"/>
    </location>
</feature>
<evidence type="ECO:0000256" key="19">
    <source>
        <dbReference type="SAM" id="Coils"/>
    </source>
</evidence>
<comment type="subunit">
    <text evidence="17">Interacts with the serine/threonine protein kinases MKNK1 and MKNK2. Binds EIF4A and EIF3. Interacts with MIF4GD. Interacts with DAZAP2.</text>
</comment>
<feature type="region of interest" description="Disordered" evidence="20">
    <location>
        <begin position="1091"/>
        <end position="1120"/>
    </location>
</feature>
<evidence type="ECO:0000256" key="3">
    <source>
        <dbReference type="ARBA" id="ARBA00022443"/>
    </source>
</evidence>
<feature type="domain" description="MI" evidence="23">
    <location>
        <begin position="2059"/>
        <end position="2182"/>
    </location>
</feature>
<feature type="region of interest" description="Disordered" evidence="20">
    <location>
        <begin position="555"/>
        <end position="586"/>
    </location>
</feature>
<feature type="coiled-coil region" evidence="19">
    <location>
        <begin position="189"/>
        <end position="216"/>
    </location>
</feature>
<comment type="function">
    <text evidence="15">Appears to play a role in the switch from cap-dependent to IRES-mediated translation during mitosis, apoptosis and viral infection. Cleaved by some caspases and viral proteases.</text>
</comment>
<feature type="compositionally biased region" description="Polar residues" evidence="20">
    <location>
        <begin position="913"/>
        <end position="930"/>
    </location>
</feature>
<dbReference type="InterPro" id="IPR003891">
    <property type="entry name" value="Initiation_fac_eIF4g_MI"/>
</dbReference>
<feature type="region of interest" description="Disordered" evidence="20">
    <location>
        <begin position="1037"/>
        <end position="1073"/>
    </location>
</feature>
<evidence type="ECO:0000313" key="24">
    <source>
        <dbReference type="EMBL" id="KAJ3218996.1"/>
    </source>
</evidence>
<feature type="region of interest" description="Disordered" evidence="20">
    <location>
        <begin position="1280"/>
        <end position="1305"/>
    </location>
</feature>
<keyword evidence="10" id="KW-0832">Ubl conjugation</keyword>
<comment type="caution">
    <text evidence="24">The sequence shown here is derived from an EMBL/GenBank/DDBJ whole genome shotgun (WGS) entry which is preliminary data.</text>
</comment>
<name>A0AAD5XXY7_9FUNG</name>
<dbReference type="PANTHER" id="PTHR23253:SF9">
    <property type="entry name" value="EUKARYOTIC TRANSLATION INITIATION FACTOR 4 GAMMA 2"/>
    <property type="match status" value="1"/>
</dbReference>
<comment type="similarity">
    <text evidence="2">Belongs to the eukaryotic initiation factor 4G family.</text>
</comment>
<evidence type="ECO:0000256" key="9">
    <source>
        <dbReference type="ARBA" id="ARBA00022553"/>
    </source>
</evidence>
<dbReference type="EMBL" id="JADGJW010000356">
    <property type="protein sequence ID" value="KAJ3218996.1"/>
    <property type="molecule type" value="Genomic_DNA"/>
</dbReference>
<dbReference type="Pfam" id="PF00018">
    <property type="entry name" value="SH3_1"/>
    <property type="match status" value="4"/>
</dbReference>
<dbReference type="SUPFAM" id="SSF48371">
    <property type="entry name" value="ARM repeat"/>
    <property type="match status" value="3"/>
</dbReference>
<feature type="compositionally biased region" description="Polar residues" evidence="20">
    <location>
        <begin position="1515"/>
        <end position="1528"/>
    </location>
</feature>
<feature type="region of interest" description="Disordered" evidence="20">
    <location>
        <begin position="1879"/>
        <end position="2045"/>
    </location>
</feature>
<feature type="compositionally biased region" description="Polar residues" evidence="20">
    <location>
        <begin position="1585"/>
        <end position="1597"/>
    </location>
</feature>
<dbReference type="InterPro" id="IPR001452">
    <property type="entry name" value="SH3_domain"/>
</dbReference>
<dbReference type="PROSITE" id="PS50002">
    <property type="entry name" value="SH3"/>
    <property type="match status" value="4"/>
</dbReference>
<dbReference type="SUPFAM" id="SSF103657">
    <property type="entry name" value="BAR/IMD domain-like"/>
    <property type="match status" value="1"/>
</dbReference>
<evidence type="ECO:0000256" key="5">
    <source>
        <dbReference type="ARBA" id="ARBA00022490"/>
    </source>
</evidence>
<dbReference type="FunFam" id="1.25.40.180:FF:000020">
    <property type="entry name" value="Eukaryotic translation initiation factor subunit"/>
    <property type="match status" value="1"/>
</dbReference>
<dbReference type="GO" id="GO:0006417">
    <property type="term" value="P:regulation of translation"/>
    <property type="evidence" value="ECO:0007669"/>
    <property type="project" value="UniProtKB-KW"/>
</dbReference>
<dbReference type="CDD" id="cd00174">
    <property type="entry name" value="SH3"/>
    <property type="match status" value="4"/>
</dbReference>
<dbReference type="PRINTS" id="PR00452">
    <property type="entry name" value="SH3DOMAIN"/>
</dbReference>
<evidence type="ECO:0000256" key="4">
    <source>
        <dbReference type="ARBA" id="ARBA00022481"/>
    </source>
</evidence>
<dbReference type="GO" id="GO:0016281">
    <property type="term" value="C:eukaryotic translation initiation factor 4F complex"/>
    <property type="evidence" value="ECO:0007669"/>
    <property type="project" value="TreeGrafter"/>
</dbReference>
<feature type="compositionally biased region" description="Basic and acidic residues" evidence="20">
    <location>
        <begin position="1343"/>
        <end position="1364"/>
    </location>
</feature>
<evidence type="ECO:0000259" key="22">
    <source>
        <dbReference type="PROSITE" id="PS51363"/>
    </source>
</evidence>
<evidence type="ECO:0000256" key="8">
    <source>
        <dbReference type="ARBA" id="ARBA00022540"/>
    </source>
</evidence>
<evidence type="ECO:0000256" key="10">
    <source>
        <dbReference type="ARBA" id="ARBA00022843"/>
    </source>
</evidence>
<keyword evidence="11" id="KW-0810">Translation regulation</keyword>
<evidence type="ECO:0000256" key="12">
    <source>
        <dbReference type="ARBA" id="ARBA00022884"/>
    </source>
</evidence>
<feature type="compositionally biased region" description="Polar residues" evidence="20">
    <location>
        <begin position="1987"/>
        <end position="2010"/>
    </location>
</feature>
<evidence type="ECO:0000256" key="15">
    <source>
        <dbReference type="ARBA" id="ARBA00037759"/>
    </source>
</evidence>
<dbReference type="SMART" id="SM00326">
    <property type="entry name" value="SH3"/>
    <property type="match status" value="4"/>
</dbReference>
<feature type="domain" description="SH3" evidence="21">
    <location>
        <begin position="370"/>
        <end position="429"/>
    </location>
</feature>
<evidence type="ECO:0000256" key="6">
    <source>
        <dbReference type="ARBA" id="ARBA00022491"/>
    </source>
</evidence>
<keyword evidence="13" id="KW-0648">Protein biosynthesis</keyword>
<dbReference type="InterPro" id="IPR016024">
    <property type="entry name" value="ARM-type_fold"/>
</dbReference>
<feature type="region of interest" description="Disordered" evidence="20">
    <location>
        <begin position="897"/>
        <end position="966"/>
    </location>
</feature>
<organism evidence="24 25">
    <name type="scientific">Clydaea vesicula</name>
    <dbReference type="NCBI Taxonomy" id="447962"/>
    <lineage>
        <taxon>Eukaryota</taxon>
        <taxon>Fungi</taxon>
        <taxon>Fungi incertae sedis</taxon>
        <taxon>Chytridiomycota</taxon>
        <taxon>Chytridiomycota incertae sedis</taxon>
        <taxon>Chytridiomycetes</taxon>
        <taxon>Lobulomycetales</taxon>
        <taxon>Lobulomycetaceae</taxon>
        <taxon>Clydaea</taxon>
    </lineage>
</organism>
<evidence type="ECO:0000256" key="1">
    <source>
        <dbReference type="ARBA" id="ARBA00004496"/>
    </source>
</evidence>
<dbReference type="Pfam" id="PF02854">
    <property type="entry name" value="MIF4G"/>
    <property type="match status" value="1"/>
</dbReference>
<evidence type="ECO:0000256" key="20">
    <source>
        <dbReference type="SAM" id="MobiDB-lite"/>
    </source>
</evidence>
<dbReference type="Gene3D" id="2.30.30.40">
    <property type="entry name" value="SH3 Domains"/>
    <property type="match status" value="4"/>
</dbReference>
<keyword evidence="8 24" id="KW-0396">Initiation factor</keyword>
<evidence type="ECO:0000256" key="17">
    <source>
        <dbReference type="ARBA" id="ARBA00046720"/>
    </source>
</evidence>
<feature type="compositionally biased region" description="Polar residues" evidence="20">
    <location>
        <begin position="1236"/>
        <end position="1246"/>
    </location>
</feature>
<dbReference type="InterPro" id="IPR027267">
    <property type="entry name" value="AH/BAR_dom_sf"/>
</dbReference>
<evidence type="ECO:0000256" key="2">
    <source>
        <dbReference type="ARBA" id="ARBA00005775"/>
    </source>
</evidence>
<feature type="region of interest" description="Disordered" evidence="20">
    <location>
        <begin position="1343"/>
        <end position="1366"/>
    </location>
</feature>
<evidence type="ECO:0000259" key="23">
    <source>
        <dbReference type="PROSITE" id="PS51366"/>
    </source>
</evidence>
<dbReference type="SUPFAM" id="SSF50044">
    <property type="entry name" value="SH3-domain"/>
    <property type="match status" value="4"/>
</dbReference>
<evidence type="ECO:0000256" key="11">
    <source>
        <dbReference type="ARBA" id="ARBA00022845"/>
    </source>
</evidence>
<dbReference type="PROSITE" id="PS51363">
    <property type="entry name" value="W2"/>
    <property type="match status" value="1"/>
</dbReference>
<feature type="region of interest" description="Disordered" evidence="20">
    <location>
        <begin position="424"/>
        <end position="467"/>
    </location>
</feature>
<dbReference type="Gene3D" id="1.25.40.180">
    <property type="match status" value="3"/>
</dbReference>
<keyword evidence="3 18" id="KW-0728">SH3 domain</keyword>
<keyword evidence="9" id="KW-0597">Phosphoprotein</keyword>
<feature type="compositionally biased region" description="Polar residues" evidence="20">
    <location>
        <begin position="1044"/>
        <end position="1058"/>
    </location>
</feature>
<keyword evidence="7" id="KW-1017">Isopeptide bond</keyword>